<dbReference type="SUPFAM" id="SSF103473">
    <property type="entry name" value="MFS general substrate transporter"/>
    <property type="match status" value="1"/>
</dbReference>
<evidence type="ECO:0000313" key="2">
    <source>
        <dbReference type="Proteomes" id="UP000244384"/>
    </source>
</evidence>
<reference evidence="2" key="1">
    <citation type="submission" date="2018-01" db="EMBL/GenBank/DDBJ databases">
        <authorList>
            <person name="Li J."/>
        </authorList>
    </citation>
    <scope>NUCLEOTIDE SEQUENCE [LARGE SCALE GENOMIC DNA]</scope>
    <source>
        <strain evidence="2">592</strain>
    </source>
</reference>
<keyword evidence="2" id="KW-1185">Reference proteome</keyword>
<sequence length="207" mass="22956">MTDEESAAYNPRHEDDHVDARVADHSEVGPPRWVKRIVLAIIVVGIAYVAYLISAAFFPRWWAHRVGDQVDGAVSRGTLWGLFYGFLFTAVPLLVLVQVRHRFLSWTWRGIIALVAIVLAAPNWLTLSVVAGNSSAAHAGERIMDVEAPGFRAATLIGVVAGAALVLLVTALSMRLKGRRAEVKRLRGERDELRRSREVDDGPREER</sequence>
<protein>
    <submittedName>
        <fullName evidence="1">Uncharacterized protein</fullName>
    </submittedName>
</protein>
<name>A0A2S0WIH1_9ACTN</name>
<dbReference type="InterPro" id="IPR036259">
    <property type="entry name" value="MFS_trans_sf"/>
</dbReference>
<dbReference type="KEGG" id="aez:C3E78_02240"/>
<dbReference type="OrthoDB" id="4376806at2"/>
<proteinExistence type="predicted"/>
<accession>A0A2S0WIH1</accession>
<dbReference type="EMBL" id="CP026952">
    <property type="protein sequence ID" value="AWB91135.1"/>
    <property type="molecule type" value="Genomic_DNA"/>
</dbReference>
<organism evidence="1 2">
    <name type="scientific">Aeromicrobium chenweiae</name>
    <dbReference type="NCBI Taxonomy" id="2079793"/>
    <lineage>
        <taxon>Bacteria</taxon>
        <taxon>Bacillati</taxon>
        <taxon>Actinomycetota</taxon>
        <taxon>Actinomycetes</taxon>
        <taxon>Propionibacteriales</taxon>
        <taxon>Nocardioidaceae</taxon>
        <taxon>Aeromicrobium</taxon>
    </lineage>
</organism>
<dbReference type="AlphaFoldDB" id="A0A2S0WIH1"/>
<gene>
    <name evidence="1" type="ORF">C3E78_02240</name>
</gene>
<dbReference type="Proteomes" id="UP000244384">
    <property type="component" value="Chromosome"/>
</dbReference>
<accession>A0A5F2EQ12</accession>
<evidence type="ECO:0000313" key="1">
    <source>
        <dbReference type="EMBL" id="AWB91135.1"/>
    </source>
</evidence>
<dbReference type="RefSeq" id="WP_108576781.1">
    <property type="nucleotide sequence ID" value="NZ_CP026952.1"/>
</dbReference>